<dbReference type="Proteomes" id="UP000324222">
    <property type="component" value="Unassembled WGS sequence"/>
</dbReference>
<dbReference type="EMBL" id="VSRR010150095">
    <property type="protein sequence ID" value="MPD06243.1"/>
    <property type="molecule type" value="Genomic_DNA"/>
</dbReference>
<evidence type="ECO:0000313" key="2">
    <source>
        <dbReference type="EMBL" id="MPD06243.1"/>
    </source>
</evidence>
<evidence type="ECO:0000256" key="1">
    <source>
        <dbReference type="SAM" id="MobiDB-lite"/>
    </source>
</evidence>
<accession>A0A5B7KC51</accession>
<feature type="region of interest" description="Disordered" evidence="1">
    <location>
        <begin position="34"/>
        <end position="59"/>
    </location>
</feature>
<reference evidence="2 3" key="1">
    <citation type="submission" date="2019-05" db="EMBL/GenBank/DDBJ databases">
        <title>Another draft genome of Portunus trituberculatus and its Hox gene families provides insights of decapod evolution.</title>
        <authorList>
            <person name="Jeong J.-H."/>
            <person name="Song I."/>
            <person name="Kim S."/>
            <person name="Choi T."/>
            <person name="Kim D."/>
            <person name="Ryu S."/>
            <person name="Kim W."/>
        </authorList>
    </citation>
    <scope>NUCLEOTIDE SEQUENCE [LARGE SCALE GENOMIC DNA]</scope>
    <source>
        <tissue evidence="2">Muscle</tissue>
    </source>
</reference>
<keyword evidence="3" id="KW-1185">Reference proteome</keyword>
<organism evidence="2 3">
    <name type="scientific">Portunus trituberculatus</name>
    <name type="common">Swimming crab</name>
    <name type="synonym">Neptunus trituberculatus</name>
    <dbReference type="NCBI Taxonomy" id="210409"/>
    <lineage>
        <taxon>Eukaryota</taxon>
        <taxon>Metazoa</taxon>
        <taxon>Ecdysozoa</taxon>
        <taxon>Arthropoda</taxon>
        <taxon>Crustacea</taxon>
        <taxon>Multicrustacea</taxon>
        <taxon>Malacostraca</taxon>
        <taxon>Eumalacostraca</taxon>
        <taxon>Eucarida</taxon>
        <taxon>Decapoda</taxon>
        <taxon>Pleocyemata</taxon>
        <taxon>Brachyura</taxon>
        <taxon>Eubrachyura</taxon>
        <taxon>Portunoidea</taxon>
        <taxon>Portunidae</taxon>
        <taxon>Portuninae</taxon>
        <taxon>Portunus</taxon>
    </lineage>
</organism>
<comment type="caution">
    <text evidence="2">The sequence shown here is derived from an EMBL/GenBank/DDBJ whole genome shotgun (WGS) entry which is preliminary data.</text>
</comment>
<sequence>MTGPQRDKVPRPRQPALAPIVVPVGPREVANLAHETSSSGLIRKGNSPPQGLPTAISCSGRSSEERISAAFDSLFMVKC</sequence>
<protein>
    <submittedName>
        <fullName evidence="2">Uncharacterized protein</fullName>
    </submittedName>
</protein>
<dbReference type="AlphaFoldDB" id="A0A5B7KC51"/>
<gene>
    <name evidence="2" type="ORF">E2C01_102043</name>
</gene>
<proteinExistence type="predicted"/>
<name>A0A5B7KC51_PORTR</name>
<evidence type="ECO:0000313" key="3">
    <source>
        <dbReference type="Proteomes" id="UP000324222"/>
    </source>
</evidence>